<reference evidence="2 3" key="1">
    <citation type="submission" date="2016-07" db="EMBL/GenBank/DDBJ databases">
        <authorList>
            <person name="Lefevre C.T."/>
        </authorList>
    </citation>
    <scope>NUCLEOTIDE SEQUENCE [LARGE SCALE GENOMIC DNA]</scope>
    <source>
        <strain evidence="2">PR1</strain>
    </source>
</reference>
<dbReference type="RefSeq" id="WP_069190006.1">
    <property type="nucleotide sequence ID" value="NZ_FLYE01000047.1"/>
</dbReference>
<evidence type="ECO:0000256" key="1">
    <source>
        <dbReference type="SAM" id="SignalP"/>
    </source>
</evidence>
<dbReference type="Proteomes" id="UP000231658">
    <property type="component" value="Unassembled WGS sequence"/>
</dbReference>
<organism evidence="2 3">
    <name type="scientific">Candidatus Terasakiella magnetica</name>
    <dbReference type="NCBI Taxonomy" id="1867952"/>
    <lineage>
        <taxon>Bacteria</taxon>
        <taxon>Pseudomonadati</taxon>
        <taxon>Pseudomonadota</taxon>
        <taxon>Alphaproteobacteria</taxon>
        <taxon>Rhodospirillales</taxon>
        <taxon>Terasakiellaceae</taxon>
        <taxon>Terasakiella</taxon>
    </lineage>
</organism>
<dbReference type="AlphaFoldDB" id="A0A1C3RL78"/>
<protein>
    <submittedName>
        <fullName evidence="2">Uncharacterized protein</fullName>
    </submittedName>
</protein>
<keyword evidence="1" id="KW-0732">Signal</keyword>
<dbReference type="EMBL" id="FLYE01000047">
    <property type="protein sequence ID" value="SCA57998.1"/>
    <property type="molecule type" value="Genomic_DNA"/>
</dbReference>
<sequence length="178" mass="20860">MRYVFVFLFLFASLNAHAFSGQKTIYLEDKSHKKLAIATISFEKAQAGYDYKITYQEELFGDFFLSMRPFRCYETKDLYCRQPYPYELTKTITETDFRSLEHDLLFIARKANEYGIDPYNGRYYILQKTDHGLKGTVYGVDLNVIASPPEDNDMHPIKHDEIDEMEADSVQFPTLLIE</sequence>
<feature type="signal peptide" evidence="1">
    <location>
        <begin position="1"/>
        <end position="18"/>
    </location>
</feature>
<keyword evidence="3" id="KW-1185">Reference proteome</keyword>
<feature type="chain" id="PRO_5008680910" evidence="1">
    <location>
        <begin position="19"/>
        <end position="178"/>
    </location>
</feature>
<proteinExistence type="predicted"/>
<evidence type="ECO:0000313" key="3">
    <source>
        <dbReference type="Proteomes" id="UP000231658"/>
    </source>
</evidence>
<dbReference type="OrthoDB" id="7987888at2"/>
<evidence type="ECO:0000313" key="2">
    <source>
        <dbReference type="EMBL" id="SCA57998.1"/>
    </source>
</evidence>
<name>A0A1C3RL78_9PROT</name>
<gene>
    <name evidence="2" type="ORF">MTBPR1_80052</name>
</gene>
<accession>A0A1C3RL78</accession>